<comment type="subcellular location">
    <subcellularLocation>
        <location evidence="2 15">Cytoplasm</location>
    </subcellularLocation>
</comment>
<evidence type="ECO:0000256" key="4">
    <source>
        <dbReference type="ARBA" id="ARBA00011738"/>
    </source>
</evidence>
<comment type="similarity">
    <text evidence="3 15">Belongs to the RNA methyltransferase TrmD family.</text>
</comment>
<evidence type="ECO:0000256" key="5">
    <source>
        <dbReference type="ARBA" id="ARBA00012807"/>
    </source>
</evidence>
<protein>
    <recommendedName>
        <fullName evidence="6 15">tRNA (guanine-N(1)-)-methyltransferase</fullName>
        <ecNumber evidence="5 15">2.1.1.228</ecNumber>
    </recommendedName>
    <alternativeName>
        <fullName evidence="12 15">M1G-methyltransferase</fullName>
    </alternativeName>
    <alternativeName>
        <fullName evidence="13 15">tRNA [GM37] methyltransferase</fullName>
    </alternativeName>
</protein>
<dbReference type="SUPFAM" id="SSF55729">
    <property type="entry name" value="Acyl-CoA N-acyltransferases (Nat)"/>
    <property type="match status" value="1"/>
</dbReference>
<evidence type="ECO:0000256" key="16">
    <source>
        <dbReference type="SAM" id="MobiDB-lite"/>
    </source>
</evidence>
<keyword evidence="10 15" id="KW-0949">S-adenosyl-L-methionine</keyword>
<dbReference type="PROSITE" id="PS51186">
    <property type="entry name" value="GNAT"/>
    <property type="match status" value="1"/>
</dbReference>
<comment type="caution">
    <text evidence="18">The sequence shown here is derived from an EMBL/GenBank/DDBJ whole genome shotgun (WGS) entry which is preliminary data.</text>
</comment>
<dbReference type="NCBIfam" id="NF000648">
    <property type="entry name" value="PRK00026.1"/>
    <property type="match status" value="1"/>
</dbReference>
<dbReference type="CDD" id="cd18080">
    <property type="entry name" value="TrmD-like"/>
    <property type="match status" value="1"/>
</dbReference>
<dbReference type="FunFam" id="1.10.1270.20:FF:000002">
    <property type="entry name" value="tRNA (guanine-N(1)-)-methyltransferase"/>
    <property type="match status" value="1"/>
</dbReference>
<dbReference type="Gene3D" id="3.40.1280.10">
    <property type="match status" value="1"/>
</dbReference>
<evidence type="ECO:0000256" key="10">
    <source>
        <dbReference type="ARBA" id="ARBA00022691"/>
    </source>
</evidence>
<dbReference type="InterPro" id="IPR016181">
    <property type="entry name" value="Acyl_CoA_acyltransferase"/>
</dbReference>
<evidence type="ECO:0000256" key="6">
    <source>
        <dbReference type="ARBA" id="ARBA00014679"/>
    </source>
</evidence>
<accession>A0A552WQS2</accession>
<dbReference type="PANTHER" id="PTHR46417">
    <property type="entry name" value="TRNA (GUANINE-N(1)-)-METHYLTRANSFERASE"/>
    <property type="match status" value="1"/>
</dbReference>
<comment type="subunit">
    <text evidence="4 15">Homodimer.</text>
</comment>
<feature type="binding site" evidence="15">
    <location>
        <begin position="166"/>
        <end position="171"/>
    </location>
    <ligand>
        <name>S-adenosyl-L-methionine</name>
        <dbReference type="ChEBI" id="CHEBI:59789"/>
    </ligand>
</feature>
<keyword evidence="19" id="KW-1185">Reference proteome</keyword>
<keyword evidence="11 15" id="KW-0819">tRNA processing</keyword>
<feature type="binding site" evidence="15">
    <location>
        <position position="140"/>
    </location>
    <ligand>
        <name>S-adenosyl-L-methionine</name>
        <dbReference type="ChEBI" id="CHEBI:59789"/>
    </ligand>
</feature>
<evidence type="ECO:0000256" key="2">
    <source>
        <dbReference type="ARBA" id="ARBA00004496"/>
    </source>
</evidence>
<dbReference type="InterPro" id="IPR023148">
    <property type="entry name" value="tRNA_m1G_MeTrfase_C_sf"/>
</dbReference>
<dbReference type="EMBL" id="VJXR01000028">
    <property type="protein sequence ID" value="TRW45161.1"/>
    <property type="molecule type" value="Genomic_DNA"/>
</dbReference>
<evidence type="ECO:0000313" key="19">
    <source>
        <dbReference type="Proteomes" id="UP000318693"/>
    </source>
</evidence>
<keyword evidence="7 15" id="KW-0963">Cytoplasm</keyword>
<dbReference type="InterPro" id="IPR029028">
    <property type="entry name" value="Alpha/beta_knot_MTases"/>
</dbReference>
<dbReference type="Proteomes" id="UP000318693">
    <property type="component" value="Unassembled WGS sequence"/>
</dbReference>
<evidence type="ECO:0000256" key="11">
    <source>
        <dbReference type="ARBA" id="ARBA00022694"/>
    </source>
</evidence>
<dbReference type="Pfam" id="PF01746">
    <property type="entry name" value="tRNA_m1G_MT"/>
    <property type="match status" value="1"/>
</dbReference>
<evidence type="ECO:0000256" key="7">
    <source>
        <dbReference type="ARBA" id="ARBA00022490"/>
    </source>
</evidence>
<feature type="domain" description="N-acetyltransferase" evidence="17">
    <location>
        <begin position="290"/>
        <end position="476"/>
    </location>
</feature>
<evidence type="ECO:0000256" key="9">
    <source>
        <dbReference type="ARBA" id="ARBA00022679"/>
    </source>
</evidence>
<evidence type="ECO:0000256" key="14">
    <source>
        <dbReference type="ARBA" id="ARBA00047783"/>
    </source>
</evidence>
<dbReference type="InterPro" id="IPR002649">
    <property type="entry name" value="tRNA_m1G_MeTrfase_TrmD"/>
</dbReference>
<dbReference type="InterPro" id="IPR029026">
    <property type="entry name" value="tRNA_m1G_MTases_N"/>
</dbReference>
<gene>
    <name evidence="15 18" type="primary">trmD</name>
    <name evidence="18" type="ORF">FJ693_10725</name>
</gene>
<evidence type="ECO:0000256" key="12">
    <source>
        <dbReference type="ARBA" id="ARBA00029736"/>
    </source>
</evidence>
<evidence type="ECO:0000313" key="18">
    <source>
        <dbReference type="EMBL" id="TRW45161.1"/>
    </source>
</evidence>
<keyword evidence="8 15" id="KW-0489">Methyltransferase</keyword>
<comment type="catalytic activity">
    <reaction evidence="14 15">
        <text>guanosine(37) in tRNA + S-adenosyl-L-methionine = N(1)-methylguanosine(37) in tRNA + S-adenosyl-L-homocysteine + H(+)</text>
        <dbReference type="Rhea" id="RHEA:36899"/>
        <dbReference type="Rhea" id="RHEA-COMP:10145"/>
        <dbReference type="Rhea" id="RHEA-COMP:10147"/>
        <dbReference type="ChEBI" id="CHEBI:15378"/>
        <dbReference type="ChEBI" id="CHEBI:57856"/>
        <dbReference type="ChEBI" id="CHEBI:59789"/>
        <dbReference type="ChEBI" id="CHEBI:73542"/>
        <dbReference type="ChEBI" id="CHEBI:74269"/>
        <dbReference type="EC" id="2.1.1.228"/>
    </reaction>
</comment>
<dbReference type="InterPro" id="IPR016009">
    <property type="entry name" value="tRNA_MeTrfase_TRMD/TRM10"/>
</dbReference>
<dbReference type="Gene3D" id="1.10.1270.20">
    <property type="entry name" value="tRNA(m1g37)methyltransferase, domain 2"/>
    <property type="match status" value="1"/>
</dbReference>
<proteinExistence type="inferred from homology"/>
<dbReference type="GO" id="GO:0052906">
    <property type="term" value="F:tRNA (guanine(37)-N1)-methyltransferase activity"/>
    <property type="evidence" value="ECO:0007669"/>
    <property type="project" value="UniProtKB-UniRule"/>
</dbReference>
<evidence type="ECO:0000259" key="17">
    <source>
        <dbReference type="PROSITE" id="PS51186"/>
    </source>
</evidence>
<comment type="function">
    <text evidence="1 15">Specifically methylates guanosine-37 in various tRNAs.</text>
</comment>
<dbReference type="HAMAP" id="MF_00605">
    <property type="entry name" value="TrmD"/>
    <property type="match status" value="1"/>
</dbReference>
<dbReference type="Pfam" id="PF00583">
    <property type="entry name" value="Acetyltransf_1"/>
    <property type="match status" value="1"/>
</dbReference>
<dbReference type="EC" id="2.1.1.228" evidence="5 15"/>
<reference evidence="18 19" key="1">
    <citation type="submission" date="2019-07" db="EMBL/GenBank/DDBJ databases">
        <title>Georgenia wutianyii sp. nov. and Georgenia *** sp. nov. isolated from plateau pika (Ochotona curzoniae) in the Qinghai-Tibet plateau of China.</title>
        <authorList>
            <person name="Tian Z."/>
        </authorList>
    </citation>
    <scope>NUCLEOTIDE SEQUENCE [LARGE SCALE GENOMIC DNA]</scope>
    <source>
        <strain evidence="18 19">Z446</strain>
    </source>
</reference>
<dbReference type="SUPFAM" id="SSF75217">
    <property type="entry name" value="alpha/beta knot"/>
    <property type="match status" value="1"/>
</dbReference>
<dbReference type="GO" id="GO:0005829">
    <property type="term" value="C:cytosol"/>
    <property type="evidence" value="ECO:0007669"/>
    <property type="project" value="TreeGrafter"/>
</dbReference>
<evidence type="ECO:0000256" key="13">
    <source>
        <dbReference type="ARBA" id="ARBA00033392"/>
    </source>
</evidence>
<feature type="region of interest" description="Disordered" evidence="16">
    <location>
        <begin position="84"/>
        <end position="103"/>
    </location>
</feature>
<dbReference type="GO" id="GO:0002939">
    <property type="term" value="P:tRNA N1-guanine methylation"/>
    <property type="evidence" value="ECO:0007669"/>
    <property type="project" value="TreeGrafter"/>
</dbReference>
<keyword evidence="9 15" id="KW-0808">Transferase</keyword>
<dbReference type="GO" id="GO:0016747">
    <property type="term" value="F:acyltransferase activity, transferring groups other than amino-acyl groups"/>
    <property type="evidence" value="ECO:0007669"/>
    <property type="project" value="InterPro"/>
</dbReference>
<dbReference type="AlphaFoldDB" id="A0A552WQS2"/>
<organism evidence="18 19">
    <name type="scientific">Georgenia yuyongxinii</name>
    <dbReference type="NCBI Taxonomy" id="2589797"/>
    <lineage>
        <taxon>Bacteria</taxon>
        <taxon>Bacillati</taxon>
        <taxon>Actinomycetota</taxon>
        <taxon>Actinomycetes</taxon>
        <taxon>Micrococcales</taxon>
        <taxon>Bogoriellaceae</taxon>
        <taxon>Georgenia</taxon>
    </lineage>
</organism>
<sequence>MRIDVLTIFPAYLDALDLSLVGKARRDGLLDLRVHDLRDWTTDRHRTVDDTPFGGGAGMVMRPDIWGKALDDVLATESLPAPAGATPAGGLDHPASAAAGGLDHPAPRRVLLVPTPSGDRFTQAVAEDLAGADQLVLACGRYEGIDARVAEHYGASPSVEVREVSLGDYVLNGGEVAALVVVEAVARLLPGVLGNPDSLVEESHGAAGLLEYPVYTKPPVWAGLEVPEVLTSGHHGKVARWRRDQALVRTARRRPDMVAALDPHQLDRADRVVLAGQGWFVPAGGRPARVTVRHGRAEDAAALAELAAFTFPLACPPHMAVQDVQAFISEHLTSAHFDAYLADAARYQVLTAESADGVLVGYTLTVLPLSADEPPYADDVAALVTARPAAELSKVYVLPHYQGSGVAGVLLEATAADLAVRVVDGVAPAAMWLGTNKANRRAQRSYQRAGFTVVGTRRFRVGDSLEEDLVMVRDLRAGEAAEVGETTRPTSGTR</sequence>
<evidence type="ECO:0000256" key="15">
    <source>
        <dbReference type="HAMAP-Rule" id="MF_00605"/>
    </source>
</evidence>
<dbReference type="Gene3D" id="3.40.630.30">
    <property type="match status" value="1"/>
</dbReference>
<dbReference type="InterPro" id="IPR000182">
    <property type="entry name" value="GNAT_dom"/>
</dbReference>
<evidence type="ECO:0000256" key="1">
    <source>
        <dbReference type="ARBA" id="ARBA00002634"/>
    </source>
</evidence>
<evidence type="ECO:0000256" key="3">
    <source>
        <dbReference type="ARBA" id="ARBA00007630"/>
    </source>
</evidence>
<evidence type="ECO:0000256" key="8">
    <source>
        <dbReference type="ARBA" id="ARBA00022603"/>
    </source>
</evidence>
<name>A0A552WQS2_9MICO</name>
<dbReference type="PANTHER" id="PTHR46417:SF1">
    <property type="entry name" value="TRNA (GUANINE-N(1)-)-METHYLTRANSFERASE"/>
    <property type="match status" value="1"/>
</dbReference>